<dbReference type="GO" id="GO:0071939">
    <property type="term" value="P:vitamin A import into cell"/>
    <property type="evidence" value="ECO:0007669"/>
    <property type="project" value="TreeGrafter"/>
</dbReference>
<dbReference type="PROSITE" id="PS50026">
    <property type="entry name" value="EGF_3"/>
    <property type="match status" value="1"/>
</dbReference>
<dbReference type="EMBL" id="CAJNOH010000062">
    <property type="protein sequence ID" value="CAF0825961.1"/>
    <property type="molecule type" value="Genomic_DNA"/>
</dbReference>
<evidence type="ECO:0000256" key="8">
    <source>
        <dbReference type="PROSITE-ProRule" id="PRU00076"/>
    </source>
</evidence>
<comment type="subcellular location">
    <subcellularLocation>
        <location evidence="1">Cell membrane</location>
        <topology evidence="1">Multi-pass membrane protein</topology>
    </subcellularLocation>
</comment>
<dbReference type="EMBL" id="CAJNOL010000345">
    <property type="protein sequence ID" value="CAF1018660.1"/>
    <property type="molecule type" value="Genomic_DNA"/>
</dbReference>
<evidence type="ECO:0000256" key="9">
    <source>
        <dbReference type="SAM" id="Phobius"/>
    </source>
</evidence>
<feature type="transmembrane region" description="Helical" evidence="9">
    <location>
        <begin position="508"/>
        <end position="533"/>
    </location>
</feature>
<evidence type="ECO:0000256" key="4">
    <source>
        <dbReference type="ARBA" id="ARBA00022692"/>
    </source>
</evidence>
<dbReference type="PROSITE" id="PS00022">
    <property type="entry name" value="EGF_1"/>
    <property type="match status" value="1"/>
</dbReference>
<dbReference type="GO" id="GO:0005886">
    <property type="term" value="C:plasma membrane"/>
    <property type="evidence" value="ECO:0007669"/>
    <property type="project" value="UniProtKB-SubCell"/>
</dbReference>
<protein>
    <recommendedName>
        <fullName evidence="10">EGF-like domain-containing protein</fullName>
    </recommendedName>
</protein>
<evidence type="ECO:0000313" key="12">
    <source>
        <dbReference type="EMBL" id="CAF1018660.1"/>
    </source>
</evidence>
<name>A0A813UFA8_9BILA</name>
<feature type="transmembrane region" description="Helical" evidence="9">
    <location>
        <begin position="648"/>
        <end position="673"/>
    </location>
</feature>
<feature type="transmembrane region" description="Helical" evidence="9">
    <location>
        <begin position="438"/>
        <end position="460"/>
    </location>
</feature>
<dbReference type="InterPro" id="IPR000742">
    <property type="entry name" value="EGF"/>
</dbReference>
<keyword evidence="8" id="KW-1015">Disulfide bond</keyword>
<feature type="transmembrane region" description="Helical" evidence="9">
    <location>
        <begin position="245"/>
        <end position="264"/>
    </location>
</feature>
<comment type="caution">
    <text evidence="8">Lacks conserved residue(s) required for the propagation of feature annotation.</text>
</comment>
<evidence type="ECO:0000256" key="5">
    <source>
        <dbReference type="ARBA" id="ARBA00022989"/>
    </source>
</evidence>
<feature type="transmembrane region" description="Helical" evidence="9">
    <location>
        <begin position="50"/>
        <end position="70"/>
    </location>
</feature>
<dbReference type="Proteomes" id="UP000663870">
    <property type="component" value="Unassembled WGS sequence"/>
</dbReference>
<evidence type="ECO:0000313" key="11">
    <source>
        <dbReference type="EMBL" id="CAF0825961.1"/>
    </source>
</evidence>
<feature type="transmembrane region" description="Helical" evidence="9">
    <location>
        <begin position="554"/>
        <end position="572"/>
    </location>
</feature>
<evidence type="ECO:0000256" key="2">
    <source>
        <dbReference type="ARBA" id="ARBA00022448"/>
    </source>
</evidence>
<feature type="domain" description="EGF-like" evidence="10">
    <location>
        <begin position="4"/>
        <end position="41"/>
    </location>
</feature>
<dbReference type="Proteomes" id="UP000663854">
    <property type="component" value="Unassembled WGS sequence"/>
</dbReference>
<gene>
    <name evidence="12" type="ORF">JXQ802_LOCUS15043</name>
    <name evidence="11" type="ORF">PYM288_LOCUS5830</name>
</gene>
<evidence type="ECO:0000259" key="10">
    <source>
        <dbReference type="PROSITE" id="PS50026"/>
    </source>
</evidence>
<dbReference type="AlphaFoldDB" id="A0A813UFA8"/>
<sequence length="840" mass="96875">MINGQNNCSSDNKCGRYGYCYMVKDEMLCECKFWWEGELCNQQSNSGKQVIILGCLTGTLVFIFFSLKIIRTIHKKRKEPKVNKKKEVLQDPKLINLAIEHVKKSTPVSSCLITILMIIVAIGTLVAKWSIIKEIHNEIINKYKNKNKEAIYFNRKSFCDILDIEQFNVVTFPVACLFIIICIVMTKRSSFMRNKCHGYGAPPIPVDFLSHVDRKFAAIVFAIISDELLGIVQEIGGSSGPKEGVLVTFLLRIFQVLIMGVRFYPILSSVYINSIISLVCGIIYAWLDYSFTIITQGMCYPTYYPTYDDYLENSTDISEKLDYYGTGSALIAIELCSDIPRYLCLAYISVKLPVMLIEKIYNQRKKNLTEENKMLLSLSREENFLLSVSHPDSAEMLYVRNLLRSADQRPSSQTLFARLIPKFIYEWRDDFQFSSRILCLYSSIFFLLFFITVQACVEVVPTLNTVQQALQITVDEIINLINSIIDTFSNNDDNEDKVPLSFPLPNLVKTYLCAVAMTVTLIIIQLIVFLVNIRRNLLQVYRGDDSEIPRRQRSKYISYATGNFHFAGYFIGFFIWGFIIIALFSTIVCASIGAFITYGSVKALEKVLKFIVPSILLITFKLFLNKLLAQYVFLQHYGDVLAVNNRRFYMIFIYFNFFLDAFLGFISAILRFVKSIIGAILYMCRLDYSALGRKLESFDNGFNAYCGFIHTECTHRHPVMLVFLSHLFNQIKKQQYTMTHSDLDDFTLEEKSVIELKKSSKYIRKWRLAVFLIRNPAIVFFRKTFLKQLCIEDLHAINDVDNDNQHDTQRGAAFYTRQMAAQRPSFVTEIDPTQIIILRF</sequence>
<evidence type="ECO:0000256" key="7">
    <source>
        <dbReference type="ARBA" id="ARBA00023170"/>
    </source>
</evidence>
<dbReference type="GO" id="GO:0034632">
    <property type="term" value="F:retinol transmembrane transporter activity"/>
    <property type="evidence" value="ECO:0007669"/>
    <property type="project" value="InterPro"/>
</dbReference>
<dbReference type="Pfam" id="PF14752">
    <property type="entry name" value="RBP_receptor"/>
    <property type="match status" value="1"/>
</dbReference>
<keyword evidence="5 9" id="KW-1133">Transmembrane helix</keyword>
<keyword evidence="2" id="KW-0813">Transport</keyword>
<dbReference type="GO" id="GO:0038023">
    <property type="term" value="F:signaling receptor activity"/>
    <property type="evidence" value="ECO:0007669"/>
    <property type="project" value="InterPro"/>
</dbReference>
<feature type="transmembrane region" description="Helical" evidence="9">
    <location>
        <begin position="270"/>
        <end position="287"/>
    </location>
</feature>
<keyword evidence="8" id="KW-0245">EGF-like domain</keyword>
<keyword evidence="6 9" id="KW-0472">Membrane</keyword>
<evidence type="ECO:0000313" key="14">
    <source>
        <dbReference type="Proteomes" id="UP000663870"/>
    </source>
</evidence>
<proteinExistence type="predicted"/>
<organism evidence="11 13">
    <name type="scientific">Rotaria sordida</name>
    <dbReference type="NCBI Taxonomy" id="392033"/>
    <lineage>
        <taxon>Eukaryota</taxon>
        <taxon>Metazoa</taxon>
        <taxon>Spiralia</taxon>
        <taxon>Gnathifera</taxon>
        <taxon>Rotifera</taxon>
        <taxon>Eurotatoria</taxon>
        <taxon>Bdelloidea</taxon>
        <taxon>Philodinida</taxon>
        <taxon>Philodinidae</taxon>
        <taxon>Rotaria</taxon>
    </lineage>
</organism>
<keyword evidence="14" id="KW-1185">Reference proteome</keyword>
<feature type="transmembrane region" description="Helical" evidence="9">
    <location>
        <begin position="167"/>
        <end position="185"/>
    </location>
</feature>
<feature type="transmembrane region" description="Helical" evidence="9">
    <location>
        <begin position="578"/>
        <end position="598"/>
    </location>
</feature>
<keyword evidence="7" id="KW-0675">Receptor</keyword>
<keyword evidence="3" id="KW-1003">Cell membrane</keyword>
<feature type="transmembrane region" description="Helical" evidence="9">
    <location>
        <begin position="111"/>
        <end position="132"/>
    </location>
</feature>
<feature type="disulfide bond" evidence="8">
    <location>
        <begin position="31"/>
        <end position="40"/>
    </location>
</feature>
<dbReference type="InterPro" id="IPR026612">
    <property type="entry name" value="STRA6-like"/>
</dbReference>
<evidence type="ECO:0000256" key="6">
    <source>
        <dbReference type="ARBA" id="ARBA00023136"/>
    </source>
</evidence>
<dbReference type="PANTHER" id="PTHR21444">
    <property type="entry name" value="COILED-COIL DOMAIN-CONTAINING PROTEIN 180"/>
    <property type="match status" value="1"/>
</dbReference>
<keyword evidence="4 9" id="KW-0812">Transmembrane</keyword>
<accession>A0A813UFA8</accession>
<reference evidence="11" key="1">
    <citation type="submission" date="2021-02" db="EMBL/GenBank/DDBJ databases">
        <authorList>
            <person name="Nowell W R."/>
        </authorList>
    </citation>
    <scope>NUCLEOTIDE SEQUENCE</scope>
</reference>
<evidence type="ECO:0000256" key="3">
    <source>
        <dbReference type="ARBA" id="ARBA00022475"/>
    </source>
</evidence>
<comment type="caution">
    <text evidence="11">The sequence shown here is derived from an EMBL/GenBank/DDBJ whole genome shotgun (WGS) entry which is preliminary data.</text>
</comment>
<evidence type="ECO:0000256" key="1">
    <source>
        <dbReference type="ARBA" id="ARBA00004651"/>
    </source>
</evidence>
<feature type="transmembrane region" description="Helical" evidence="9">
    <location>
        <begin position="610"/>
        <end position="628"/>
    </location>
</feature>
<evidence type="ECO:0000313" key="13">
    <source>
        <dbReference type="Proteomes" id="UP000663854"/>
    </source>
</evidence>
<dbReference type="PANTHER" id="PTHR21444:SF15">
    <property type="entry name" value="RECEPTOR FOR RETINOL UPTAKE STRA6"/>
    <property type="match status" value="1"/>
</dbReference>